<protein>
    <recommendedName>
        <fullName evidence="1">G domain-containing protein</fullName>
    </recommendedName>
</protein>
<dbReference type="RefSeq" id="WP_264844078.1">
    <property type="nucleotide sequence ID" value="NZ_AP025628.1"/>
</dbReference>
<dbReference type="EMBL" id="AP025628">
    <property type="protein sequence ID" value="BDG60006.1"/>
    <property type="molecule type" value="Genomic_DNA"/>
</dbReference>
<evidence type="ECO:0000313" key="3">
    <source>
        <dbReference type="Proteomes" id="UP001163687"/>
    </source>
</evidence>
<dbReference type="GO" id="GO:0005525">
    <property type="term" value="F:GTP binding"/>
    <property type="evidence" value="ECO:0007669"/>
    <property type="project" value="InterPro"/>
</dbReference>
<dbReference type="Proteomes" id="UP001163687">
    <property type="component" value="Chromosome"/>
</dbReference>
<sequence length="191" mass="19991">MDLVLVGQPGSGKTLLWERLGRLAGAGTGGATPGAPPEVRAWSATRGHGPWRRRVCLVDTPGLTDRVHPDPARRRAQALALERIAAAAGLLHVVDASRAGQQGEEALAGVDQALSLLGARRGGYAVVATKMDLPWAATGLVLVRRCLQPGILVPVSALTGQGLGLLRRLLWRGPWQAVPGAARGHRTSLKA</sequence>
<dbReference type="InterPro" id="IPR006073">
    <property type="entry name" value="GTP-bd"/>
</dbReference>
<dbReference type="SUPFAM" id="SSF52540">
    <property type="entry name" value="P-loop containing nucleoside triphosphate hydrolases"/>
    <property type="match status" value="1"/>
</dbReference>
<keyword evidence="3" id="KW-1185">Reference proteome</keyword>
<dbReference type="Gene3D" id="3.40.50.300">
    <property type="entry name" value="P-loop containing nucleotide triphosphate hydrolases"/>
    <property type="match status" value="1"/>
</dbReference>
<evidence type="ECO:0000313" key="2">
    <source>
        <dbReference type="EMBL" id="BDG60006.1"/>
    </source>
</evidence>
<name>A0AA35G7E1_9FIRM</name>
<dbReference type="InterPro" id="IPR027417">
    <property type="entry name" value="P-loop_NTPase"/>
</dbReference>
<proteinExistence type="predicted"/>
<organism evidence="2 3">
    <name type="scientific">Caldinitratiruptor microaerophilus</name>
    <dbReference type="NCBI Taxonomy" id="671077"/>
    <lineage>
        <taxon>Bacteria</taxon>
        <taxon>Bacillati</taxon>
        <taxon>Bacillota</taxon>
        <taxon>Clostridia</taxon>
        <taxon>Eubacteriales</taxon>
        <taxon>Symbiobacteriaceae</taxon>
        <taxon>Caldinitratiruptor</taxon>
    </lineage>
</organism>
<accession>A0AA35G7E1</accession>
<reference evidence="2" key="1">
    <citation type="submission" date="2022-03" db="EMBL/GenBank/DDBJ databases">
        <title>Complete genome sequence of Caldinitratiruptor microaerophilus.</title>
        <authorList>
            <person name="Mukaiyama R."/>
            <person name="Nishiyama T."/>
            <person name="Ueda K."/>
        </authorList>
    </citation>
    <scope>NUCLEOTIDE SEQUENCE</scope>
    <source>
        <strain evidence="2">JCM 16183</strain>
    </source>
</reference>
<dbReference type="AlphaFoldDB" id="A0AA35G7E1"/>
<dbReference type="Pfam" id="PF01926">
    <property type="entry name" value="MMR_HSR1"/>
    <property type="match status" value="1"/>
</dbReference>
<dbReference type="KEGG" id="cmic:caldi_10960"/>
<evidence type="ECO:0000259" key="1">
    <source>
        <dbReference type="Pfam" id="PF01926"/>
    </source>
</evidence>
<gene>
    <name evidence="2" type="ORF">caldi_10960</name>
</gene>
<feature type="domain" description="G" evidence="1">
    <location>
        <begin position="3"/>
        <end position="107"/>
    </location>
</feature>
<dbReference type="CDD" id="cd00882">
    <property type="entry name" value="Ras_like_GTPase"/>
    <property type="match status" value="1"/>
</dbReference>